<feature type="non-terminal residue" evidence="2">
    <location>
        <position position="1"/>
    </location>
</feature>
<comment type="caution">
    <text evidence="2">The sequence shown here is derived from an EMBL/GenBank/DDBJ whole genome shotgun (WGS) entry which is preliminary data.</text>
</comment>
<organism evidence="2 3">
    <name type="scientific">Parasedimentitalea denitrificans</name>
    <dbReference type="NCBI Taxonomy" id="2211118"/>
    <lineage>
        <taxon>Bacteria</taxon>
        <taxon>Pseudomonadati</taxon>
        <taxon>Pseudomonadota</taxon>
        <taxon>Alphaproteobacteria</taxon>
        <taxon>Rhodobacterales</taxon>
        <taxon>Paracoccaceae</taxon>
        <taxon>Parasedimentitalea</taxon>
    </lineage>
</organism>
<gene>
    <name evidence="2" type="ORF">DL239_06760</name>
</gene>
<protein>
    <recommendedName>
        <fullName evidence="4">Inner membrane protein</fullName>
    </recommendedName>
</protein>
<evidence type="ECO:0000313" key="3">
    <source>
        <dbReference type="Proteomes" id="UP001429564"/>
    </source>
</evidence>
<keyword evidence="3" id="KW-1185">Reference proteome</keyword>
<evidence type="ECO:0000256" key="1">
    <source>
        <dbReference type="SAM" id="Coils"/>
    </source>
</evidence>
<sequence length="350" mass="36066">TAPELELDTASPAQEVERVVEKRGGFGMALIGGVVAASIGFIAGQGQWLNSVLPASMQSAPPVDLTELEQGQAEIAAGLAALQPQVEANKTPDFSAVETYVEAELQKISSQIPPVLESVALIEPQLKALEGRLLELEKRPITDAASPAAVAAYEAELASLQSSLVAQREEVQKMVAEAQALDAVSAEAMRIASAQTMLAQLRSSLDAGTAYSSVLNDLEGVGVTIPEQLAASADMGVATLTSLTSDFVPAARAALAAAREETAGSGSLLAYAQRHLGARSVTPRDGDDPDAILSRAEAAIAAGQLDDALVEIQALPGSARSVLLDWETAAKTRQDAVAAADALAHSLNAN</sequence>
<dbReference type="RefSeq" id="WP_167683241.1">
    <property type="nucleotide sequence ID" value="NZ_QHLQ01000004.1"/>
</dbReference>
<feature type="coiled-coil region" evidence="1">
    <location>
        <begin position="150"/>
        <end position="177"/>
    </location>
</feature>
<dbReference type="EMBL" id="QHLQ01000004">
    <property type="protein sequence ID" value="NIZ60675.1"/>
    <property type="molecule type" value="Genomic_DNA"/>
</dbReference>
<keyword evidence="1" id="KW-0175">Coiled coil</keyword>
<proteinExistence type="predicted"/>
<dbReference type="Proteomes" id="UP001429564">
    <property type="component" value="Unassembled WGS sequence"/>
</dbReference>
<accession>A0ABX0W8S1</accession>
<reference evidence="2 3" key="1">
    <citation type="submission" date="2018-05" db="EMBL/GenBank/DDBJ databases">
        <authorList>
            <person name="Zhang Y.-J."/>
        </authorList>
    </citation>
    <scope>NUCLEOTIDE SEQUENCE [LARGE SCALE GENOMIC DNA]</scope>
    <source>
        <strain evidence="2 3">CY04</strain>
    </source>
</reference>
<evidence type="ECO:0000313" key="2">
    <source>
        <dbReference type="EMBL" id="NIZ60675.1"/>
    </source>
</evidence>
<name>A0ABX0W8S1_9RHOB</name>
<evidence type="ECO:0008006" key="4">
    <source>
        <dbReference type="Google" id="ProtNLM"/>
    </source>
</evidence>